<dbReference type="EMBL" id="CP003360">
    <property type="protein sequence ID" value="AFM23939.1"/>
    <property type="molecule type" value="Genomic_DNA"/>
</dbReference>
<dbReference type="SUPFAM" id="SSF51735">
    <property type="entry name" value="NAD(P)-binding Rossmann-fold domains"/>
    <property type="match status" value="1"/>
</dbReference>
<dbReference type="InterPro" id="IPR001509">
    <property type="entry name" value="Epimerase_deHydtase"/>
</dbReference>
<dbReference type="Gene3D" id="3.40.50.720">
    <property type="entry name" value="NAD(P)-binding Rossmann-like Domain"/>
    <property type="match status" value="1"/>
</dbReference>
<gene>
    <name evidence="2" type="ordered locus">Desti_1226</name>
</gene>
<dbReference type="Gene3D" id="3.90.25.10">
    <property type="entry name" value="UDP-galactose 4-epimerase, domain 1"/>
    <property type="match status" value="1"/>
</dbReference>
<dbReference type="AlphaFoldDB" id="I4C2Z8"/>
<dbReference type="PANTHER" id="PTHR43245:SF13">
    <property type="entry name" value="UDP-D-APIOSE_UDP-D-XYLOSE SYNTHASE 2"/>
    <property type="match status" value="1"/>
</dbReference>
<dbReference type="InterPro" id="IPR036291">
    <property type="entry name" value="NAD(P)-bd_dom_sf"/>
</dbReference>
<dbReference type="KEGG" id="dti:Desti_1226"/>
<dbReference type="InterPro" id="IPR050177">
    <property type="entry name" value="Lipid_A_modif_metabolic_enz"/>
</dbReference>
<sequence>MTMNRSRRLILVTGGAGFIGSHLVEGLLERGEAVRVLDNLSTGKQENLMGLGNGRWNAHRDFEFILGDIRDRKIVQTAMNGVDAVFHQAALGSVPRSVTDPVTTQEVNADGTLNILQSARDAGVSRVVYASSSSVYGNSELLPKREGEEGLTLSPYALTKRVNEEYGRLFMGLYAFETIGLRYFNVYGPRQDPESEYAAVIPRFVTALLKKSEPIIYGTGLQSRDFTFVKDVVRANILALEAPPFACGRSFNIGCGTQATLLELLSALQDLLGTNIEPRFESPRAGDVMHSSADTGLSEKMLGFKAEFDLRLGLAQSIAWYRENL</sequence>
<dbReference type="CDD" id="cd05256">
    <property type="entry name" value="UDP_AE_SDR_e"/>
    <property type="match status" value="1"/>
</dbReference>
<dbReference type="STRING" id="706587.Desti_1226"/>
<name>I4C2Z8_DESTA</name>
<accession>I4C2Z8</accession>
<reference evidence="3" key="1">
    <citation type="submission" date="2012-06" db="EMBL/GenBank/DDBJ databases">
        <title>Complete sequence of chromosome of Desulfomonile tiedjei DSM 6799.</title>
        <authorList>
            <person name="Lucas S."/>
            <person name="Copeland A."/>
            <person name="Lapidus A."/>
            <person name="Glavina del Rio T."/>
            <person name="Dalin E."/>
            <person name="Tice H."/>
            <person name="Bruce D."/>
            <person name="Goodwin L."/>
            <person name="Pitluck S."/>
            <person name="Peters L."/>
            <person name="Ovchinnikova G."/>
            <person name="Zeytun A."/>
            <person name="Lu M."/>
            <person name="Kyrpides N."/>
            <person name="Mavromatis K."/>
            <person name="Ivanova N."/>
            <person name="Brettin T."/>
            <person name="Detter J.C."/>
            <person name="Han C."/>
            <person name="Larimer F."/>
            <person name="Land M."/>
            <person name="Hauser L."/>
            <person name="Markowitz V."/>
            <person name="Cheng J.-F."/>
            <person name="Hugenholtz P."/>
            <person name="Woyke T."/>
            <person name="Wu D."/>
            <person name="Spring S."/>
            <person name="Schroeder M."/>
            <person name="Brambilla E."/>
            <person name="Klenk H.-P."/>
            <person name="Eisen J.A."/>
        </authorList>
    </citation>
    <scope>NUCLEOTIDE SEQUENCE [LARGE SCALE GENOMIC DNA]</scope>
    <source>
        <strain evidence="3">ATCC 49306 / DSM 6799 / DCB-1</strain>
    </source>
</reference>
<dbReference type="PANTHER" id="PTHR43245">
    <property type="entry name" value="BIFUNCTIONAL POLYMYXIN RESISTANCE PROTEIN ARNA"/>
    <property type="match status" value="1"/>
</dbReference>
<dbReference type="RefSeq" id="WP_014809091.1">
    <property type="nucleotide sequence ID" value="NC_018025.1"/>
</dbReference>
<dbReference type="Proteomes" id="UP000006055">
    <property type="component" value="Chromosome"/>
</dbReference>
<evidence type="ECO:0000313" key="3">
    <source>
        <dbReference type="Proteomes" id="UP000006055"/>
    </source>
</evidence>
<protein>
    <submittedName>
        <fullName evidence="2">Nucleoside-diphosphate-sugar epimerase</fullName>
    </submittedName>
</protein>
<dbReference type="eggNOG" id="COG0451">
    <property type="taxonomic scope" value="Bacteria"/>
</dbReference>
<dbReference type="PATRIC" id="fig|706587.4.peg.1406"/>
<dbReference type="Pfam" id="PF01370">
    <property type="entry name" value="Epimerase"/>
    <property type="match status" value="1"/>
</dbReference>
<organism evidence="2 3">
    <name type="scientific">Desulfomonile tiedjei (strain ATCC 49306 / DSM 6799 / DCB-1)</name>
    <dbReference type="NCBI Taxonomy" id="706587"/>
    <lineage>
        <taxon>Bacteria</taxon>
        <taxon>Pseudomonadati</taxon>
        <taxon>Thermodesulfobacteriota</taxon>
        <taxon>Desulfomonilia</taxon>
        <taxon>Desulfomonilales</taxon>
        <taxon>Desulfomonilaceae</taxon>
        <taxon>Desulfomonile</taxon>
    </lineage>
</organism>
<dbReference type="HOGENOM" id="CLU_007383_1_7_7"/>
<proteinExistence type="predicted"/>
<evidence type="ECO:0000313" key="2">
    <source>
        <dbReference type="EMBL" id="AFM23939.1"/>
    </source>
</evidence>
<dbReference type="PRINTS" id="PR01713">
    <property type="entry name" value="NUCEPIMERASE"/>
</dbReference>
<feature type="domain" description="NAD-dependent epimerase/dehydratase" evidence="1">
    <location>
        <begin position="10"/>
        <end position="254"/>
    </location>
</feature>
<evidence type="ECO:0000259" key="1">
    <source>
        <dbReference type="Pfam" id="PF01370"/>
    </source>
</evidence>
<keyword evidence="3" id="KW-1185">Reference proteome</keyword>